<keyword evidence="3" id="KW-1185">Reference proteome</keyword>
<gene>
    <name evidence="2" type="ORF">GCM10023187_40200</name>
</gene>
<dbReference type="Pfam" id="PF20600">
    <property type="entry name" value="ExoX-like_C"/>
    <property type="match status" value="1"/>
</dbReference>
<dbReference type="InterPro" id="IPR046768">
    <property type="entry name" value="ExoX-like_C"/>
</dbReference>
<accession>A0ABP8KRJ6</accession>
<dbReference type="EMBL" id="BAABHB010000009">
    <property type="protein sequence ID" value="GAA4412697.1"/>
    <property type="molecule type" value="Genomic_DNA"/>
</dbReference>
<name>A0ABP8KRJ6_9BACT</name>
<dbReference type="PANTHER" id="PTHR30231:SF41">
    <property type="entry name" value="DNA POLYMERASE III SUBUNIT EPSILON"/>
    <property type="match status" value="1"/>
</dbReference>
<dbReference type="Proteomes" id="UP001500936">
    <property type="component" value="Unassembled WGS sequence"/>
</dbReference>
<dbReference type="Gene3D" id="3.30.420.10">
    <property type="entry name" value="Ribonuclease H-like superfamily/Ribonuclease H"/>
    <property type="match status" value="1"/>
</dbReference>
<dbReference type="Pfam" id="PF00929">
    <property type="entry name" value="RNase_T"/>
    <property type="match status" value="1"/>
</dbReference>
<dbReference type="InterPro" id="IPR036397">
    <property type="entry name" value="RNaseH_sf"/>
</dbReference>
<feature type="domain" description="Exonuclease" evidence="1">
    <location>
        <begin position="10"/>
        <end position="176"/>
    </location>
</feature>
<dbReference type="SUPFAM" id="SSF53098">
    <property type="entry name" value="Ribonuclease H-like"/>
    <property type="match status" value="1"/>
</dbReference>
<protein>
    <submittedName>
        <fullName evidence="2">3'-5' exonuclease</fullName>
    </submittedName>
</protein>
<dbReference type="InterPro" id="IPR013520">
    <property type="entry name" value="Ribonucl_H"/>
</dbReference>
<evidence type="ECO:0000259" key="1">
    <source>
        <dbReference type="SMART" id="SM00479"/>
    </source>
</evidence>
<comment type="caution">
    <text evidence="2">The sequence shown here is derived from an EMBL/GenBank/DDBJ whole genome shotgun (WGS) entry which is preliminary data.</text>
</comment>
<dbReference type="SMART" id="SM00479">
    <property type="entry name" value="EXOIII"/>
    <property type="match status" value="1"/>
</dbReference>
<organism evidence="2 3">
    <name type="scientific">Nibrella viscosa</name>
    <dbReference type="NCBI Taxonomy" id="1084524"/>
    <lineage>
        <taxon>Bacteria</taxon>
        <taxon>Pseudomonadati</taxon>
        <taxon>Bacteroidota</taxon>
        <taxon>Cytophagia</taxon>
        <taxon>Cytophagales</taxon>
        <taxon>Spirosomataceae</taxon>
        <taxon>Nibrella</taxon>
    </lineage>
</organism>
<evidence type="ECO:0000313" key="2">
    <source>
        <dbReference type="EMBL" id="GAA4412697.1"/>
    </source>
</evidence>
<keyword evidence="2" id="KW-0378">Hydrolase</keyword>
<reference evidence="3" key="1">
    <citation type="journal article" date="2019" name="Int. J. Syst. Evol. Microbiol.">
        <title>The Global Catalogue of Microorganisms (GCM) 10K type strain sequencing project: providing services to taxonomists for standard genome sequencing and annotation.</title>
        <authorList>
            <consortium name="The Broad Institute Genomics Platform"/>
            <consortium name="The Broad Institute Genome Sequencing Center for Infectious Disease"/>
            <person name="Wu L."/>
            <person name="Ma J."/>
        </authorList>
    </citation>
    <scope>NUCLEOTIDE SEQUENCE [LARGE SCALE GENOMIC DNA]</scope>
    <source>
        <strain evidence="3">JCM 17925</strain>
    </source>
</reference>
<evidence type="ECO:0000313" key="3">
    <source>
        <dbReference type="Proteomes" id="UP001500936"/>
    </source>
</evidence>
<dbReference type="InterPro" id="IPR012337">
    <property type="entry name" value="RNaseH-like_sf"/>
</dbReference>
<keyword evidence="2" id="KW-0540">Nuclease</keyword>
<keyword evidence="2" id="KW-0269">Exonuclease</keyword>
<dbReference type="RefSeq" id="WP_345269742.1">
    <property type="nucleotide sequence ID" value="NZ_BAABHB010000009.1"/>
</dbReference>
<proteinExistence type="predicted"/>
<sequence length="276" mass="31244">MTHQLVLKKPLAFFDLETTGVSVAKDRIVEICIAKALPNGEVVIKDQRINPQIPIPLETSLIHGIYDEDVKDAPPFKAVARTLAQFLDGCDLAGFNCNRFDVPMLVEEFLRANVDFDMKNRRLVDAQRIYHMMEPRNLSAAYKFYCGKDLINAHSAQADTLASFEVLNAQVQRYLGRVVKDDKGNEILLQNDVDVLHSLSASNVVDFAGRMVYNDKGQEVFNFGKHTGKPVIDVLQKEPSYYDWMLNGDFPLDTKRKLTEIRLRMFSSGLASTTRK</sequence>
<dbReference type="PANTHER" id="PTHR30231">
    <property type="entry name" value="DNA POLYMERASE III SUBUNIT EPSILON"/>
    <property type="match status" value="1"/>
</dbReference>
<dbReference type="GO" id="GO:0004527">
    <property type="term" value="F:exonuclease activity"/>
    <property type="evidence" value="ECO:0007669"/>
    <property type="project" value="UniProtKB-KW"/>
</dbReference>
<dbReference type="CDD" id="cd06127">
    <property type="entry name" value="DEDDh"/>
    <property type="match status" value="1"/>
</dbReference>